<evidence type="ECO:0000313" key="19">
    <source>
        <dbReference type="Proteomes" id="UP001278500"/>
    </source>
</evidence>
<evidence type="ECO:0000256" key="3">
    <source>
        <dbReference type="ARBA" id="ARBA00008682"/>
    </source>
</evidence>
<dbReference type="CDD" id="cd00035">
    <property type="entry name" value="ChtBD1"/>
    <property type="match status" value="1"/>
</dbReference>
<dbReference type="Gene3D" id="3.10.50.10">
    <property type="match status" value="1"/>
</dbReference>
<dbReference type="CDD" id="cd02878">
    <property type="entry name" value="GH18_zymocin_alpha"/>
    <property type="match status" value="1"/>
</dbReference>
<dbReference type="InterPro" id="IPR018392">
    <property type="entry name" value="LysM"/>
</dbReference>
<comment type="similarity">
    <text evidence="3">Belongs to the glycosyl hydrolase 18 family. Chitinase class V subfamily.</text>
</comment>
<feature type="signal peptide" evidence="15">
    <location>
        <begin position="1"/>
        <end position="20"/>
    </location>
</feature>
<dbReference type="EMBL" id="JAUEPP010000008">
    <property type="protein sequence ID" value="KAK3338134.1"/>
    <property type="molecule type" value="Genomic_DNA"/>
</dbReference>
<evidence type="ECO:0000256" key="13">
    <source>
        <dbReference type="RuleBase" id="RU000489"/>
    </source>
</evidence>
<dbReference type="GO" id="GO:0008061">
    <property type="term" value="F:chitin binding"/>
    <property type="evidence" value="ECO:0007669"/>
    <property type="project" value="UniProtKB-KW"/>
</dbReference>
<evidence type="ECO:0000256" key="7">
    <source>
        <dbReference type="ARBA" id="ARBA00022801"/>
    </source>
</evidence>
<evidence type="ECO:0000256" key="10">
    <source>
        <dbReference type="ARBA" id="ARBA00023277"/>
    </source>
</evidence>
<dbReference type="CDD" id="cd00118">
    <property type="entry name" value="LysM"/>
    <property type="match status" value="1"/>
</dbReference>
<feature type="compositionally biased region" description="Low complexity" evidence="14">
    <location>
        <begin position="299"/>
        <end position="316"/>
    </location>
</feature>
<dbReference type="SMART" id="SM00257">
    <property type="entry name" value="LysM"/>
    <property type="match status" value="3"/>
</dbReference>
<reference evidence="18" key="2">
    <citation type="submission" date="2023-06" db="EMBL/GenBank/DDBJ databases">
        <authorList>
            <consortium name="Lawrence Berkeley National Laboratory"/>
            <person name="Haridas S."/>
            <person name="Hensen N."/>
            <person name="Bonometti L."/>
            <person name="Westerberg I."/>
            <person name="Brannstrom I.O."/>
            <person name="Guillou S."/>
            <person name="Cros-Aarteil S."/>
            <person name="Calhoun S."/>
            <person name="Kuo A."/>
            <person name="Mondo S."/>
            <person name="Pangilinan J."/>
            <person name="Riley R."/>
            <person name="Labutti K."/>
            <person name="Andreopoulos B."/>
            <person name="Lipzen A."/>
            <person name="Chen C."/>
            <person name="Yanf M."/>
            <person name="Daum C."/>
            <person name="Ng V."/>
            <person name="Clum A."/>
            <person name="Steindorff A."/>
            <person name="Ohm R."/>
            <person name="Martin F."/>
            <person name="Silar P."/>
            <person name="Natvig D."/>
            <person name="Lalanne C."/>
            <person name="Gautier V."/>
            <person name="Ament-Velasquez S.L."/>
            <person name="Kruys A."/>
            <person name="Hutchinson M.I."/>
            <person name="Powell A.J."/>
            <person name="Barry K."/>
            <person name="Miller A.N."/>
            <person name="Grigoriev I.V."/>
            <person name="Debuchy R."/>
            <person name="Gladieux P."/>
            <person name="Thoren M.H."/>
            <person name="Johannesson H."/>
        </authorList>
    </citation>
    <scope>NUCLEOTIDE SEQUENCE</scope>
    <source>
        <strain evidence="18">CBS 560.94</strain>
    </source>
</reference>
<comment type="subcellular location">
    <subcellularLocation>
        <location evidence="2">Secreted</location>
    </subcellularLocation>
</comment>
<dbReference type="PANTHER" id="PTHR47700">
    <property type="entry name" value="V CHITINASE, PUTATIVE (AFU_ORTHOLOGUE AFUA_6G13720)-RELATED"/>
    <property type="match status" value="1"/>
</dbReference>
<evidence type="ECO:0000256" key="9">
    <source>
        <dbReference type="ARBA" id="ARBA00023026"/>
    </source>
</evidence>
<dbReference type="InterPro" id="IPR036779">
    <property type="entry name" value="LysM_dom_sf"/>
</dbReference>
<evidence type="ECO:0000256" key="6">
    <source>
        <dbReference type="ARBA" id="ARBA00022669"/>
    </source>
</evidence>
<dbReference type="GO" id="GO:0005576">
    <property type="term" value="C:extracellular region"/>
    <property type="evidence" value="ECO:0007669"/>
    <property type="project" value="UniProtKB-SubCell"/>
</dbReference>
<evidence type="ECO:0000256" key="4">
    <source>
        <dbReference type="ARBA" id="ARBA00012729"/>
    </source>
</evidence>
<dbReference type="EC" id="3.2.1.14" evidence="4"/>
<keyword evidence="12" id="KW-0624">Polysaccharide degradation</keyword>
<feature type="region of interest" description="Disordered" evidence="14">
    <location>
        <begin position="296"/>
        <end position="316"/>
    </location>
</feature>
<dbReference type="GO" id="GO:0000272">
    <property type="term" value="P:polysaccharide catabolic process"/>
    <property type="evidence" value="ECO:0007669"/>
    <property type="project" value="UniProtKB-KW"/>
</dbReference>
<name>A0AAE0MP11_9PEZI</name>
<keyword evidence="9" id="KW-0843">Virulence</keyword>
<dbReference type="Pfam" id="PF00704">
    <property type="entry name" value="Glyco_hydro_18"/>
    <property type="match status" value="1"/>
</dbReference>
<dbReference type="InterPro" id="IPR053214">
    <property type="entry name" value="LysM12-like"/>
</dbReference>
<dbReference type="SUPFAM" id="SSF54556">
    <property type="entry name" value="Chitinase insertion domain"/>
    <property type="match status" value="1"/>
</dbReference>
<comment type="caution">
    <text evidence="18">The sequence shown here is derived from an EMBL/GenBank/DDBJ whole genome shotgun (WGS) entry which is preliminary data.</text>
</comment>
<dbReference type="Proteomes" id="UP001278500">
    <property type="component" value="Unassembled WGS sequence"/>
</dbReference>
<feature type="domain" description="LysM" evidence="16">
    <location>
        <begin position="458"/>
        <end position="506"/>
    </location>
</feature>
<dbReference type="GO" id="GO:0006032">
    <property type="term" value="P:chitin catabolic process"/>
    <property type="evidence" value="ECO:0007669"/>
    <property type="project" value="UniProtKB-KW"/>
</dbReference>
<dbReference type="PANTHER" id="PTHR47700:SF2">
    <property type="entry name" value="CHITINASE"/>
    <property type="match status" value="1"/>
</dbReference>
<dbReference type="SUPFAM" id="SSF57016">
    <property type="entry name" value="Plant lectins/antimicrobial peptides"/>
    <property type="match status" value="1"/>
</dbReference>
<comment type="catalytic activity">
    <reaction evidence="1">
        <text>Random endo-hydrolysis of N-acetyl-beta-D-glucosaminide (1-&gt;4)-beta-linkages in chitin and chitodextrins.</text>
        <dbReference type="EC" id="3.2.1.14"/>
    </reaction>
</comment>
<feature type="domain" description="LysM" evidence="16">
    <location>
        <begin position="394"/>
        <end position="439"/>
    </location>
</feature>
<sequence>MKTSLLPFLPCTLLAAGTLASLSDVGIQSRAVDDSVDDLDEWLTSTKRVSPEALRPCPVSCSATGNSSSTDGWFLFPDPTKLALCNETMILNMVVQTESGDNKASQPVVRACTADYESRVKLAFVPDDEKASLCTTANRVLEEASVYMHHPQVGDDDGFSVSHAVTAGRQMVNRLAQQEPSCTRNAMEFGYFQSSAIGIFAGAEVHQHGVSSVVLRKLLEYAQEKGVSKTTVVQLCGADERGADYSIGVVATSAKNLGFVQEAVKAWANGGCVSQADAGEDWIKVTLRVPAPVDTIIPSSSSPTTNTNGTHGSSNFTTGARSRLAIRADCTTTTVQSGDGCWAVANRCGITQANLEKYNRANLCTTLVKDEKVCCSSGTLPSTLPAGNSDGTCKTRSVISGDDCGSLASKCGISAADFMKVNTKTNLCATLAVGQQVCCTNGKMPDLKPKPDANGNCATYTTQKDDSCSVIAAARDLNVTDLETFNKNTWGWNGCKLLFPDFKMCVSTGSPPMPAPVANAVCGPTVPGTAQPSAGTNLTTLNPCPLNVCCNIWGQCGMTDDFCVVSKSETGAPGTSAPGKNGCISNCGRDIIRGSAPASKIKVAYYESWNFGRECLNMMVDQIDTSAYTHIHFAFATITSDFKVDIGDDKAKEQFEIFKKMSGIKKIISFGGWDFSALPGTFSILRNAVLPANRETFKNNIVAFVQEHGLDGVDLDWEYPGAPDIPDIPSDDPQNGLNYYRLLSSLKSTLGSSKTVSFAAPASFWYLKAFPVKNMAKDLDYIIYMTYDLHGQWDYGNKWTSPGCETGNCLRSHVNETETKDALSMITKAGAPSNKVVVGVASYGRSFKMAQAGCDSESCLFTGSPRDSNAAKGRCTATGGYISNAEINEIIATGNVNRQWKKEGSNMMVYNDTEWVAWMDDDTKAARAAFYDSYNFAGTTDWAVDLQEFVDDSSIVDDVQEAYIDPNYWSRCTGTYTTLDQLESHKDSIPHHCMDKYIVDVQVAVMEGALNKYKDLIDKGYDKKFSIYENYVKAQIPDQINNFMASEKVDKYFKCKEYKYVTCCGSCRYACVCENGCTKSGYQLRDMDKCPKFETTVVGFGGTEIPNATFTLTDSKGFYEDISKTWGIEESWITFDRRHMRTNNGCQYAGEKVLECIDKNDDWWYNYPQPSDKVEIYNPKNVVGDSYPKAKDMLNRFKVVKEFSYYDELFQVSDVVDATSLPAFTTAEGVESMGKIVEKADEIKKKERESFILNFLMGLLFWIPVVGELVGPELAAIGNVLRLIGAVGDAAMTIYDVVQNPKNAFGAIFGLLAGAGVGRKGFKDAAGKRRDLTGTKEFNALGNVKTQLDRIEVIRSVCRR</sequence>
<feature type="domain" description="GH18" evidence="17">
    <location>
        <begin position="600"/>
        <end position="963"/>
    </location>
</feature>
<evidence type="ECO:0000256" key="15">
    <source>
        <dbReference type="SAM" id="SignalP"/>
    </source>
</evidence>
<dbReference type="RefSeq" id="XP_062677585.1">
    <property type="nucleotide sequence ID" value="XM_062825173.1"/>
</dbReference>
<evidence type="ECO:0000256" key="2">
    <source>
        <dbReference type="ARBA" id="ARBA00004613"/>
    </source>
</evidence>
<proteinExistence type="inferred from homology"/>
<keyword evidence="5" id="KW-0964">Secreted</keyword>
<dbReference type="Pfam" id="PF01476">
    <property type="entry name" value="LysM"/>
    <property type="match status" value="2"/>
</dbReference>
<evidence type="ECO:0000259" key="17">
    <source>
        <dbReference type="PROSITE" id="PS51910"/>
    </source>
</evidence>
<evidence type="ECO:0000256" key="5">
    <source>
        <dbReference type="ARBA" id="ARBA00022525"/>
    </source>
</evidence>
<gene>
    <name evidence="18" type="ORF">B0H65DRAFT_435011</name>
</gene>
<dbReference type="InterPro" id="IPR001579">
    <property type="entry name" value="Glyco_hydro_18_chit_AS"/>
</dbReference>
<dbReference type="Gene3D" id="3.20.20.80">
    <property type="entry name" value="Glycosidases"/>
    <property type="match status" value="1"/>
</dbReference>
<feature type="domain" description="LysM" evidence="16">
    <location>
        <begin position="331"/>
        <end position="375"/>
    </location>
</feature>
<keyword evidence="6" id="KW-0147">Chitin-binding</keyword>
<accession>A0AAE0MP11</accession>
<dbReference type="GeneID" id="87862327"/>
<dbReference type="PROSITE" id="PS51910">
    <property type="entry name" value="GH18_2"/>
    <property type="match status" value="1"/>
</dbReference>
<organism evidence="18 19">
    <name type="scientific">Neurospora tetraspora</name>
    <dbReference type="NCBI Taxonomy" id="94610"/>
    <lineage>
        <taxon>Eukaryota</taxon>
        <taxon>Fungi</taxon>
        <taxon>Dikarya</taxon>
        <taxon>Ascomycota</taxon>
        <taxon>Pezizomycotina</taxon>
        <taxon>Sordariomycetes</taxon>
        <taxon>Sordariomycetidae</taxon>
        <taxon>Sordariales</taxon>
        <taxon>Sordariaceae</taxon>
        <taxon>Neurospora</taxon>
    </lineage>
</organism>
<keyword evidence="8" id="KW-0146">Chitin degradation</keyword>
<dbReference type="PROSITE" id="PS51782">
    <property type="entry name" value="LYSM"/>
    <property type="match status" value="3"/>
</dbReference>
<keyword evidence="7 13" id="KW-0378">Hydrolase</keyword>
<dbReference type="GO" id="GO:0008843">
    <property type="term" value="F:endochitinase activity"/>
    <property type="evidence" value="ECO:0007669"/>
    <property type="project" value="UniProtKB-EC"/>
</dbReference>
<dbReference type="SMART" id="SM00636">
    <property type="entry name" value="Glyco_18"/>
    <property type="match status" value="1"/>
</dbReference>
<reference evidence="18" key="1">
    <citation type="journal article" date="2023" name="Mol. Phylogenet. Evol.">
        <title>Genome-scale phylogeny and comparative genomics of the fungal order Sordariales.</title>
        <authorList>
            <person name="Hensen N."/>
            <person name="Bonometti L."/>
            <person name="Westerberg I."/>
            <person name="Brannstrom I.O."/>
            <person name="Guillou S."/>
            <person name="Cros-Aarteil S."/>
            <person name="Calhoun S."/>
            <person name="Haridas S."/>
            <person name="Kuo A."/>
            <person name="Mondo S."/>
            <person name="Pangilinan J."/>
            <person name="Riley R."/>
            <person name="LaButti K."/>
            <person name="Andreopoulos B."/>
            <person name="Lipzen A."/>
            <person name="Chen C."/>
            <person name="Yan M."/>
            <person name="Daum C."/>
            <person name="Ng V."/>
            <person name="Clum A."/>
            <person name="Steindorff A."/>
            <person name="Ohm R.A."/>
            <person name="Martin F."/>
            <person name="Silar P."/>
            <person name="Natvig D.O."/>
            <person name="Lalanne C."/>
            <person name="Gautier V."/>
            <person name="Ament-Velasquez S.L."/>
            <person name="Kruys A."/>
            <person name="Hutchinson M.I."/>
            <person name="Powell A.J."/>
            <person name="Barry K."/>
            <person name="Miller A.N."/>
            <person name="Grigoriev I.V."/>
            <person name="Debuchy R."/>
            <person name="Gladieux P."/>
            <person name="Hiltunen Thoren M."/>
            <person name="Johannesson H."/>
        </authorList>
    </citation>
    <scope>NUCLEOTIDE SEQUENCE</scope>
    <source>
        <strain evidence="18">CBS 560.94</strain>
    </source>
</reference>
<dbReference type="SUPFAM" id="SSF51445">
    <property type="entry name" value="(Trans)glycosidases"/>
    <property type="match status" value="1"/>
</dbReference>
<keyword evidence="10" id="KW-0119">Carbohydrate metabolism</keyword>
<dbReference type="Gene3D" id="3.10.350.10">
    <property type="entry name" value="LysM domain"/>
    <property type="match status" value="3"/>
</dbReference>
<evidence type="ECO:0000256" key="1">
    <source>
        <dbReference type="ARBA" id="ARBA00000822"/>
    </source>
</evidence>
<dbReference type="InterPro" id="IPR029070">
    <property type="entry name" value="Chitinase_insertion_sf"/>
</dbReference>
<dbReference type="SUPFAM" id="SSF54106">
    <property type="entry name" value="LysM domain"/>
    <property type="match status" value="1"/>
</dbReference>
<evidence type="ECO:0000313" key="18">
    <source>
        <dbReference type="EMBL" id="KAK3338134.1"/>
    </source>
</evidence>
<evidence type="ECO:0000259" key="16">
    <source>
        <dbReference type="PROSITE" id="PS51782"/>
    </source>
</evidence>
<keyword evidence="19" id="KW-1185">Reference proteome</keyword>
<feature type="chain" id="PRO_5042049626" description="chitinase" evidence="15">
    <location>
        <begin position="21"/>
        <end position="1360"/>
    </location>
</feature>
<evidence type="ECO:0000256" key="14">
    <source>
        <dbReference type="SAM" id="MobiDB-lite"/>
    </source>
</evidence>
<dbReference type="InterPro" id="IPR001223">
    <property type="entry name" value="Glyco_hydro18_cat"/>
</dbReference>
<dbReference type="InterPro" id="IPR036861">
    <property type="entry name" value="Endochitinase-like_sf"/>
</dbReference>
<keyword evidence="15" id="KW-0732">Signal</keyword>
<dbReference type="InterPro" id="IPR011583">
    <property type="entry name" value="Chitinase_II/V-like_cat"/>
</dbReference>
<dbReference type="InterPro" id="IPR017853">
    <property type="entry name" value="GH"/>
</dbReference>
<evidence type="ECO:0000256" key="12">
    <source>
        <dbReference type="ARBA" id="ARBA00023326"/>
    </source>
</evidence>
<evidence type="ECO:0000256" key="8">
    <source>
        <dbReference type="ARBA" id="ARBA00023024"/>
    </source>
</evidence>
<protein>
    <recommendedName>
        <fullName evidence="4">chitinase</fullName>
        <ecNumber evidence="4">3.2.1.14</ecNumber>
    </recommendedName>
</protein>
<dbReference type="Gene3D" id="3.30.60.10">
    <property type="entry name" value="Endochitinase-like"/>
    <property type="match status" value="1"/>
</dbReference>
<dbReference type="PROSITE" id="PS01095">
    <property type="entry name" value="GH18_1"/>
    <property type="match status" value="1"/>
</dbReference>
<evidence type="ECO:0000256" key="11">
    <source>
        <dbReference type="ARBA" id="ARBA00023295"/>
    </source>
</evidence>
<keyword evidence="11 13" id="KW-0326">Glycosidase</keyword>